<comment type="catalytic activity">
    <reaction evidence="10">
        <text>L-ornithine + NADPH + O2 = N(5)-hydroxy-L-ornithine + NADP(+) + H2O</text>
        <dbReference type="Rhea" id="RHEA:41508"/>
        <dbReference type="ChEBI" id="CHEBI:15377"/>
        <dbReference type="ChEBI" id="CHEBI:15379"/>
        <dbReference type="ChEBI" id="CHEBI:46911"/>
        <dbReference type="ChEBI" id="CHEBI:57783"/>
        <dbReference type="ChEBI" id="CHEBI:58349"/>
        <dbReference type="ChEBI" id="CHEBI:78275"/>
        <dbReference type="EC" id="1.14.13.196"/>
    </reaction>
</comment>
<keyword evidence="13" id="KW-1185">Reference proteome</keyword>
<dbReference type="Pfam" id="PF13434">
    <property type="entry name" value="Lys_Orn_oxgnase"/>
    <property type="match status" value="1"/>
</dbReference>
<dbReference type="OrthoDB" id="3971593at2759"/>
<comment type="similarity">
    <text evidence="4">Belongs to the FAD-binding monooxygenase family.</text>
</comment>
<evidence type="ECO:0000256" key="1">
    <source>
        <dbReference type="ARBA" id="ARBA00001974"/>
    </source>
</evidence>
<dbReference type="InterPro" id="IPR025700">
    <property type="entry name" value="Lys/Orn_oxygenase"/>
</dbReference>
<evidence type="ECO:0000256" key="8">
    <source>
        <dbReference type="ARBA" id="ARBA00022857"/>
    </source>
</evidence>
<comment type="catalytic activity">
    <reaction evidence="11">
        <text>L-ornithine + NADH + O2 = N(5)-hydroxy-L-ornithine + NAD(+) + H2O</text>
        <dbReference type="Rhea" id="RHEA:41512"/>
        <dbReference type="ChEBI" id="CHEBI:15377"/>
        <dbReference type="ChEBI" id="CHEBI:15379"/>
        <dbReference type="ChEBI" id="CHEBI:46911"/>
        <dbReference type="ChEBI" id="CHEBI:57540"/>
        <dbReference type="ChEBI" id="CHEBI:57945"/>
        <dbReference type="ChEBI" id="CHEBI:78275"/>
        <dbReference type="EC" id="1.14.13.196"/>
    </reaction>
</comment>
<evidence type="ECO:0000256" key="9">
    <source>
        <dbReference type="ARBA" id="ARBA00023002"/>
    </source>
</evidence>
<dbReference type="Proteomes" id="UP000664169">
    <property type="component" value="Unassembled WGS sequence"/>
</dbReference>
<dbReference type="AlphaFoldDB" id="A0A8H3EHY5"/>
<organism evidence="12 13">
    <name type="scientific">Gomphillus americanus</name>
    <dbReference type="NCBI Taxonomy" id="1940652"/>
    <lineage>
        <taxon>Eukaryota</taxon>
        <taxon>Fungi</taxon>
        <taxon>Dikarya</taxon>
        <taxon>Ascomycota</taxon>
        <taxon>Pezizomycotina</taxon>
        <taxon>Lecanoromycetes</taxon>
        <taxon>OSLEUM clade</taxon>
        <taxon>Ostropomycetidae</taxon>
        <taxon>Ostropales</taxon>
        <taxon>Graphidaceae</taxon>
        <taxon>Gomphilloideae</taxon>
        <taxon>Gomphillus</taxon>
    </lineage>
</organism>
<evidence type="ECO:0000256" key="6">
    <source>
        <dbReference type="ARBA" id="ARBA00022630"/>
    </source>
</evidence>
<proteinExistence type="inferred from homology"/>
<evidence type="ECO:0000256" key="7">
    <source>
        <dbReference type="ARBA" id="ARBA00022827"/>
    </source>
</evidence>
<evidence type="ECO:0000256" key="10">
    <source>
        <dbReference type="ARBA" id="ARBA00047598"/>
    </source>
</evidence>
<dbReference type="GO" id="GO:0016491">
    <property type="term" value="F:oxidoreductase activity"/>
    <property type="evidence" value="ECO:0007669"/>
    <property type="project" value="UniProtKB-KW"/>
</dbReference>
<dbReference type="InterPro" id="IPR036188">
    <property type="entry name" value="FAD/NAD-bd_sf"/>
</dbReference>
<dbReference type="PANTHER" id="PTHR42877">
    <property type="entry name" value="L-ORNITHINE N(5)-MONOOXYGENASE-RELATED"/>
    <property type="match status" value="1"/>
</dbReference>
<keyword evidence="6" id="KW-0285">Flavoprotein</keyword>
<dbReference type="InterPro" id="IPR051209">
    <property type="entry name" value="FAD-bind_Monooxygenase_sf"/>
</dbReference>
<evidence type="ECO:0000313" key="12">
    <source>
        <dbReference type="EMBL" id="CAF9905643.1"/>
    </source>
</evidence>
<gene>
    <name evidence="12" type="ORF">GOMPHAMPRED_003302</name>
</gene>
<comment type="caution">
    <text evidence="12">The sequence shown here is derived from an EMBL/GenBank/DDBJ whole genome shotgun (WGS) entry which is preliminary data.</text>
</comment>
<name>A0A8H3EHY5_9LECA</name>
<sequence>METKYDKTIHVENGYEKNAYTYYPVLVIGAGETGIAMACQLRAKLGFDQFRVFDRQSGIGGTWWINRYPGVAVDVPCALYSYSFEPYYYADKVYPKGRQIVQYLHKVASKYQIIDKIQLNTDVSELRWLEDDKLWEATITHMAPGLGDMGEKDRQAYIAKHGRESVYLKQEKVRAKIAVSAIGGLVEPKAWPDHIPGRETFNGELFHTARWKEDTNLENKDVVIIGSGCSSAQVVQALLEEDYNVKSITQLMRSPPWLTMKVPEPDRSVLYPTSLMDALTKYPILGPLFRVFAHINAESEWFNFFLDKEKNMKHRKVYQDTLLRRMRKQAPAEYHDMLTPNYPVGCKRRIFDPALGWYNCMNDSRYKLTTQKLIDVQPNGINVTGYQTYPPNSQQDQTAENEFIPADVILLANGYDIRDWLHPLKVIGKGGKSIHDVWKERGGPQAYMCCAMDGYPNLFILNGPNIYTGHHSVFLSSENMVIYALNMIKGVLAGEVDTVEVKKFAELEWTERIQRELKQTVFASTACNSWYKVENGWNSTTYSRSQTDFAFRCMFPNWSHWDITLTKRGEFRRTLWKSTKYLAYFTLIAGAFWARRTGTNLIEVVKHWSKDRLHQGLQLLIFGISQVQHRLE</sequence>
<evidence type="ECO:0000313" key="13">
    <source>
        <dbReference type="Proteomes" id="UP000664169"/>
    </source>
</evidence>
<keyword evidence="7" id="KW-0274">FAD</keyword>
<reference evidence="12" key="1">
    <citation type="submission" date="2021-03" db="EMBL/GenBank/DDBJ databases">
        <authorList>
            <person name="Tagirdzhanova G."/>
        </authorList>
    </citation>
    <scope>NUCLEOTIDE SEQUENCE</scope>
</reference>
<comment type="similarity">
    <text evidence="3">Belongs to the lysine N(6)-hydroxylase/L-ornithine N(5)-oxygenase family.</text>
</comment>
<keyword evidence="9" id="KW-0560">Oxidoreductase</keyword>
<accession>A0A8H3EHY5</accession>
<evidence type="ECO:0000256" key="2">
    <source>
        <dbReference type="ARBA" id="ARBA00004924"/>
    </source>
</evidence>
<protein>
    <recommendedName>
        <fullName evidence="5">L-ornithine N(5)-monooxygenase [NAD(P)H]</fullName>
        <ecNumber evidence="5">1.14.13.196</ecNumber>
    </recommendedName>
</protein>
<dbReference type="EMBL" id="CAJPDQ010000002">
    <property type="protein sequence ID" value="CAF9905643.1"/>
    <property type="molecule type" value="Genomic_DNA"/>
</dbReference>
<evidence type="ECO:0000256" key="5">
    <source>
        <dbReference type="ARBA" id="ARBA00012881"/>
    </source>
</evidence>
<keyword evidence="8" id="KW-0521">NADP</keyword>
<evidence type="ECO:0000256" key="4">
    <source>
        <dbReference type="ARBA" id="ARBA00010139"/>
    </source>
</evidence>
<evidence type="ECO:0000256" key="3">
    <source>
        <dbReference type="ARBA" id="ARBA00007588"/>
    </source>
</evidence>
<comment type="pathway">
    <text evidence="2">Siderophore biosynthesis.</text>
</comment>
<dbReference type="PANTHER" id="PTHR42877:SF10">
    <property type="entry name" value="L-ORNITHINE N(5)-OXYGENASE"/>
    <property type="match status" value="1"/>
</dbReference>
<dbReference type="SUPFAM" id="SSF51905">
    <property type="entry name" value="FAD/NAD(P)-binding domain"/>
    <property type="match status" value="2"/>
</dbReference>
<comment type="cofactor">
    <cofactor evidence="1">
        <name>FAD</name>
        <dbReference type="ChEBI" id="CHEBI:57692"/>
    </cofactor>
</comment>
<dbReference type="EC" id="1.14.13.196" evidence="5"/>
<dbReference type="Gene3D" id="3.50.50.60">
    <property type="entry name" value="FAD/NAD(P)-binding domain"/>
    <property type="match status" value="3"/>
</dbReference>
<evidence type="ECO:0000256" key="11">
    <source>
        <dbReference type="ARBA" id="ARBA00049248"/>
    </source>
</evidence>
<dbReference type="Pfam" id="PF13450">
    <property type="entry name" value="NAD_binding_8"/>
    <property type="match status" value="1"/>
</dbReference>